<organism evidence="2">
    <name type="scientific">Ignisphaera aggregans</name>
    <dbReference type="NCBI Taxonomy" id="334771"/>
    <lineage>
        <taxon>Archaea</taxon>
        <taxon>Thermoproteota</taxon>
        <taxon>Thermoprotei</taxon>
        <taxon>Desulfurococcales</taxon>
        <taxon>Desulfurococcaceae</taxon>
        <taxon>Ignisphaera</taxon>
    </lineage>
</organism>
<proteinExistence type="predicted"/>
<comment type="caution">
    <text evidence="2">The sequence shown here is derived from an EMBL/GenBank/DDBJ whole genome shotgun (WGS) entry which is preliminary data.</text>
</comment>
<dbReference type="GO" id="GO:0004377">
    <property type="term" value="F:GDP-Man:Man(3)GlcNAc(2)-PP-Dol alpha-1,2-mannosyltransferase activity"/>
    <property type="evidence" value="ECO:0007669"/>
    <property type="project" value="InterPro"/>
</dbReference>
<feature type="domain" description="Glycosyl transferase family 1" evidence="1">
    <location>
        <begin position="221"/>
        <end position="382"/>
    </location>
</feature>
<evidence type="ECO:0000313" key="2">
    <source>
        <dbReference type="EMBL" id="HEM67210.1"/>
    </source>
</evidence>
<keyword evidence="2" id="KW-0808">Transferase</keyword>
<name>A0A7J2U2Y8_9CREN</name>
<dbReference type="PANTHER" id="PTHR45919">
    <property type="entry name" value="GDP-MAN:MAN(3)GLCNAC(2)-PP-DOL ALPHA-1,2-MANNOSYLTRANSFERASE"/>
    <property type="match status" value="1"/>
</dbReference>
<dbReference type="Gene3D" id="3.40.50.2000">
    <property type="entry name" value="Glycogen Phosphorylase B"/>
    <property type="match status" value="1"/>
</dbReference>
<sequence>MVKNLYALIVHHYWNRAGGGELVCASFAKVFESIGLKSVLGSMAKIDVSKYPEWFGIDLSRCDKVDLGIKLRAFGLYLRLMGSLIIHRVFKKYHPEVVFTDVPTYKHAINTIKKHNSKLIEYIHFPYEAWFSRKLTQFNLMEDPYIVERYGRFPMNIYFRIFVKLLPFTLRENPFEVADLVFANSMWTANLVRRIHDESPIVLNPPIPPSTGIVEKVKPFDLRDCAVVMVGRFSEEKRYHWVLQEVFPRLKKICDDAKLYIFGATGTRTGRAYYARLFELAKSMGFKASATPSIDADVYLVENAPRSVINNVMDRARAFLHATINEHWGIAVAEAMARGLPIVVHKSGGTWSDLASEGFYGLGYTNVEEAVEALAKLVTNSSMWNLYTQKSIEKARELTFNKFIEKSSALIKRIL</sequence>
<dbReference type="InterPro" id="IPR001296">
    <property type="entry name" value="Glyco_trans_1"/>
</dbReference>
<dbReference type="PANTHER" id="PTHR45919:SF1">
    <property type="entry name" value="GDP-MAN:MAN(3)GLCNAC(2)-PP-DOL ALPHA-1,2-MANNOSYLTRANSFERASE"/>
    <property type="match status" value="1"/>
</dbReference>
<dbReference type="AlphaFoldDB" id="A0A7J2U2Y8"/>
<dbReference type="Pfam" id="PF00534">
    <property type="entry name" value="Glycos_transf_1"/>
    <property type="match status" value="1"/>
</dbReference>
<dbReference type="InterPro" id="IPR038013">
    <property type="entry name" value="ALG11"/>
</dbReference>
<dbReference type="GO" id="GO:0016020">
    <property type="term" value="C:membrane"/>
    <property type="evidence" value="ECO:0007669"/>
    <property type="project" value="TreeGrafter"/>
</dbReference>
<accession>A0A7J2U2Y8</accession>
<dbReference type="SUPFAM" id="SSF53756">
    <property type="entry name" value="UDP-Glycosyltransferase/glycogen phosphorylase"/>
    <property type="match status" value="1"/>
</dbReference>
<protein>
    <submittedName>
        <fullName evidence="2">Glycosyltransferase</fullName>
    </submittedName>
</protein>
<evidence type="ECO:0000259" key="1">
    <source>
        <dbReference type="Pfam" id="PF00534"/>
    </source>
</evidence>
<gene>
    <name evidence="2" type="ORF">ENO26_06555</name>
</gene>
<dbReference type="GO" id="GO:0006487">
    <property type="term" value="P:protein N-linked glycosylation"/>
    <property type="evidence" value="ECO:0007669"/>
    <property type="project" value="TreeGrafter"/>
</dbReference>
<dbReference type="EMBL" id="DSEU01000041">
    <property type="protein sequence ID" value="HEM67210.1"/>
    <property type="molecule type" value="Genomic_DNA"/>
</dbReference>
<reference evidence="2" key="1">
    <citation type="journal article" date="2020" name="mSystems">
        <title>Genome- and Community-Level Interaction Insights into Carbon Utilization and Element Cycling Functions of Hydrothermarchaeota in Hydrothermal Sediment.</title>
        <authorList>
            <person name="Zhou Z."/>
            <person name="Liu Y."/>
            <person name="Xu W."/>
            <person name="Pan J."/>
            <person name="Luo Z.H."/>
            <person name="Li M."/>
        </authorList>
    </citation>
    <scope>NUCLEOTIDE SEQUENCE [LARGE SCALE GENOMIC DNA]</scope>
    <source>
        <strain evidence="2">SpSt-125</strain>
    </source>
</reference>